<dbReference type="Proteomes" id="UP001226434">
    <property type="component" value="Unassembled WGS sequence"/>
</dbReference>
<sequence length="309" mass="36741">MNWQTFKSLHELYETGKTKKRPSLAIDAVFKYHTAQTKELLFTKKDVLVKNKALFDQTFRNRYLNEYDECQELLNSIDENTPQCRFEVEDILCLQEMKRQMDNGEFEDIRKQIIDSNETRRGVSLMFFKHEKHLDSREALERAVRKILQIEQFADNRDFQYLYVLQCHDPKVIVLCENLYFLKMPEKARKRHIELWYAGGRNIEKLIYTESRELPIYYLCDWDHDGLDIYEAVKEKIPHIQLLTPNGTPRDIVKTEHKSLWRFPETPAYLSGLNKSLFSDEQKYLIEALIRDGTWIVEESNDIVGMIGG</sequence>
<comment type="caution">
    <text evidence="1">The sequence shown here is derived from an EMBL/GenBank/DDBJ whole genome shotgun (WGS) entry which is preliminary data.</text>
</comment>
<reference evidence="1 2" key="1">
    <citation type="submission" date="2023-05" db="EMBL/GenBank/DDBJ databases">
        <title>Genome sequence of Pinibacter sp. MAH-24.</title>
        <authorList>
            <person name="Huq M.A."/>
        </authorList>
    </citation>
    <scope>NUCLEOTIDE SEQUENCE [LARGE SCALE GENOMIC DNA]</scope>
    <source>
        <strain evidence="1 2">MAH-24</strain>
    </source>
</reference>
<dbReference type="RefSeq" id="WP_282335516.1">
    <property type="nucleotide sequence ID" value="NZ_JASBRG010000007.1"/>
</dbReference>
<evidence type="ECO:0008006" key="3">
    <source>
        <dbReference type="Google" id="ProtNLM"/>
    </source>
</evidence>
<proteinExistence type="predicted"/>
<accession>A0ABT6RHV7</accession>
<organism evidence="1 2">
    <name type="scientific">Pinibacter soli</name>
    <dbReference type="NCBI Taxonomy" id="3044211"/>
    <lineage>
        <taxon>Bacteria</taxon>
        <taxon>Pseudomonadati</taxon>
        <taxon>Bacteroidota</taxon>
        <taxon>Chitinophagia</taxon>
        <taxon>Chitinophagales</taxon>
        <taxon>Chitinophagaceae</taxon>
        <taxon>Pinibacter</taxon>
    </lineage>
</organism>
<dbReference type="EMBL" id="JASBRG010000007">
    <property type="protein sequence ID" value="MDI3321407.1"/>
    <property type="molecule type" value="Genomic_DNA"/>
</dbReference>
<name>A0ABT6RHV7_9BACT</name>
<keyword evidence="2" id="KW-1185">Reference proteome</keyword>
<evidence type="ECO:0000313" key="2">
    <source>
        <dbReference type="Proteomes" id="UP001226434"/>
    </source>
</evidence>
<evidence type="ECO:0000313" key="1">
    <source>
        <dbReference type="EMBL" id="MDI3321407.1"/>
    </source>
</evidence>
<protein>
    <recommendedName>
        <fullName evidence="3">Wadjet protein JetD C-terminal domain-containing protein</fullName>
    </recommendedName>
</protein>
<gene>
    <name evidence="1" type="ORF">QJ048_16550</name>
</gene>